<evidence type="ECO:0000313" key="4">
    <source>
        <dbReference type="Proteomes" id="UP000784128"/>
    </source>
</evidence>
<name>A0ABS5UB17_9BACT</name>
<dbReference type="Proteomes" id="UP000784128">
    <property type="component" value="Unassembled WGS sequence"/>
</dbReference>
<protein>
    <recommendedName>
        <fullName evidence="5">PXPV repeat-containing protein</fullName>
    </recommendedName>
</protein>
<dbReference type="RefSeq" id="WP_214300273.1">
    <property type="nucleotide sequence ID" value="NZ_JAHDYS010000013.1"/>
</dbReference>
<keyword evidence="1" id="KW-0472">Membrane</keyword>
<organism evidence="3 4">
    <name type="scientific">Pelotalea chapellei</name>
    <dbReference type="NCBI Taxonomy" id="44671"/>
    <lineage>
        <taxon>Bacteria</taxon>
        <taxon>Pseudomonadati</taxon>
        <taxon>Thermodesulfobacteriota</taxon>
        <taxon>Desulfuromonadia</taxon>
        <taxon>Geobacterales</taxon>
        <taxon>Geobacteraceae</taxon>
        <taxon>Pelotalea</taxon>
    </lineage>
</organism>
<evidence type="ECO:0000313" key="3">
    <source>
        <dbReference type="EMBL" id="MBT1072855.1"/>
    </source>
</evidence>
<evidence type="ECO:0008006" key="5">
    <source>
        <dbReference type="Google" id="ProtNLM"/>
    </source>
</evidence>
<proteinExistence type="predicted"/>
<comment type="caution">
    <text evidence="3">The sequence shown here is derived from an EMBL/GenBank/DDBJ whole genome shotgun (WGS) entry which is preliminary data.</text>
</comment>
<keyword evidence="1" id="KW-0812">Transmembrane</keyword>
<keyword evidence="1" id="KW-1133">Transmembrane helix</keyword>
<keyword evidence="4" id="KW-1185">Reference proteome</keyword>
<feature type="transmembrane region" description="Helical" evidence="1">
    <location>
        <begin position="30"/>
        <end position="52"/>
    </location>
</feature>
<evidence type="ECO:0000256" key="1">
    <source>
        <dbReference type="SAM" id="Phobius"/>
    </source>
</evidence>
<keyword evidence="2" id="KW-0732">Signal</keyword>
<feature type="signal peptide" evidence="2">
    <location>
        <begin position="1"/>
        <end position="20"/>
    </location>
</feature>
<sequence>MKKVIVITLISSMLASTAYAGNVPGGILNPLWLPATILSTLAVTIAPTPVVYEQRPHYVPQTTVVYRDPRPVVVYENRRHSHDRYYERQSCDYGERRGWSHEAPRYREYR</sequence>
<feature type="chain" id="PRO_5045246646" description="PXPV repeat-containing protein" evidence="2">
    <location>
        <begin position="21"/>
        <end position="110"/>
    </location>
</feature>
<gene>
    <name evidence="3" type="ORF">KJB30_13750</name>
</gene>
<dbReference type="EMBL" id="JAHDYS010000013">
    <property type="protein sequence ID" value="MBT1072855.1"/>
    <property type="molecule type" value="Genomic_DNA"/>
</dbReference>
<reference evidence="3 4" key="1">
    <citation type="submission" date="2021-05" db="EMBL/GenBank/DDBJ databases">
        <title>The draft genome of Geobacter chapellei DSM 13688.</title>
        <authorList>
            <person name="Xu Z."/>
            <person name="Masuda Y."/>
            <person name="Itoh H."/>
            <person name="Senoo K."/>
        </authorList>
    </citation>
    <scope>NUCLEOTIDE SEQUENCE [LARGE SCALE GENOMIC DNA]</scope>
    <source>
        <strain evidence="3 4">DSM 13688</strain>
    </source>
</reference>
<accession>A0ABS5UB17</accession>
<evidence type="ECO:0000256" key="2">
    <source>
        <dbReference type="SAM" id="SignalP"/>
    </source>
</evidence>